<dbReference type="SUPFAM" id="SSF53756">
    <property type="entry name" value="UDP-Glycosyltransferase/glycogen phosphorylase"/>
    <property type="match status" value="1"/>
</dbReference>
<dbReference type="Pfam" id="PF13439">
    <property type="entry name" value="Glyco_transf_4"/>
    <property type="match status" value="1"/>
</dbReference>
<dbReference type="PANTHER" id="PTHR12526">
    <property type="entry name" value="GLYCOSYLTRANSFERASE"/>
    <property type="match status" value="1"/>
</dbReference>
<comment type="caution">
    <text evidence="3">The sequence shown here is derived from an EMBL/GenBank/DDBJ whole genome shotgun (WGS) entry which is preliminary data.</text>
</comment>
<feature type="domain" description="Glycosyl transferase family 1" evidence="1">
    <location>
        <begin position="161"/>
        <end position="320"/>
    </location>
</feature>
<dbReference type="PANTHER" id="PTHR12526:SF627">
    <property type="entry name" value="D-RHAMNOSYLTRANSFERASE WBPZ"/>
    <property type="match status" value="1"/>
</dbReference>
<gene>
    <name evidence="3" type="ORF">DI586_00540</name>
</gene>
<dbReference type="InterPro" id="IPR028098">
    <property type="entry name" value="Glyco_trans_4-like_N"/>
</dbReference>
<dbReference type="AlphaFoldDB" id="A0A2W5HPB6"/>
<protein>
    <submittedName>
        <fullName evidence="3">Glycosyl transferase</fullName>
    </submittedName>
</protein>
<name>A0A2W5HPB6_9BACT</name>
<keyword evidence="3" id="KW-0808">Transferase</keyword>
<proteinExistence type="predicted"/>
<feature type="domain" description="Glycosyltransferase subfamily 4-like N-terminal" evidence="2">
    <location>
        <begin position="13"/>
        <end position="149"/>
    </location>
</feature>
<dbReference type="Pfam" id="PF00534">
    <property type="entry name" value="Glycos_transf_1"/>
    <property type="match status" value="1"/>
</dbReference>
<dbReference type="GO" id="GO:0016757">
    <property type="term" value="F:glycosyltransferase activity"/>
    <property type="evidence" value="ECO:0007669"/>
    <property type="project" value="InterPro"/>
</dbReference>
<evidence type="ECO:0000313" key="4">
    <source>
        <dbReference type="Proteomes" id="UP000249739"/>
    </source>
</evidence>
<dbReference type="Gene3D" id="3.40.50.2000">
    <property type="entry name" value="Glycogen Phosphorylase B"/>
    <property type="match status" value="2"/>
</dbReference>
<organism evidence="3 4">
    <name type="scientific">Micavibrio aeruginosavorus</name>
    <dbReference type="NCBI Taxonomy" id="349221"/>
    <lineage>
        <taxon>Bacteria</taxon>
        <taxon>Pseudomonadati</taxon>
        <taxon>Bdellovibrionota</taxon>
        <taxon>Bdellovibrionia</taxon>
        <taxon>Bdellovibrionales</taxon>
        <taxon>Pseudobdellovibrionaceae</taxon>
        <taxon>Micavibrio</taxon>
    </lineage>
</organism>
<dbReference type="EMBL" id="QFOT01000002">
    <property type="protein sequence ID" value="PZP57412.1"/>
    <property type="molecule type" value="Genomic_DNA"/>
</dbReference>
<dbReference type="InterPro" id="IPR001296">
    <property type="entry name" value="Glyco_trans_1"/>
</dbReference>
<sequence>MKVLQVMAGAEQGGAETAFIDTCLALKEAGVEIEVAARANKGRNPRLEEAGIKIHTLPFGGKVDFYTTWKLKQIIKDFDPVIVQTWMSRGTVKTPASKDGKYLKVSRLGGYYDLKYYKTSDYFIANTPDIKSYLLREGVVPSRVVHINNYAPAESAAPVSREELSTPDKVVIVLALARLHENKALDILIRAVEDLPDIHVWIAGVGPLQQELEELSCSLGIPERIHFLGWRNDRAALMAASDIVCVPSRHEPFGNVFVQAWANKVPLITSNSEGPSQYVHDEEDALVFAVDDVDGLKSALRELSANETLQRKLSENGYQRYLGEFTKEKTVETYLKFYKDILARESLIR</sequence>
<evidence type="ECO:0000313" key="3">
    <source>
        <dbReference type="EMBL" id="PZP57412.1"/>
    </source>
</evidence>
<evidence type="ECO:0000259" key="2">
    <source>
        <dbReference type="Pfam" id="PF13439"/>
    </source>
</evidence>
<accession>A0A2W5HPB6</accession>
<dbReference type="Proteomes" id="UP000249739">
    <property type="component" value="Unassembled WGS sequence"/>
</dbReference>
<reference evidence="3 4" key="1">
    <citation type="submission" date="2017-08" db="EMBL/GenBank/DDBJ databases">
        <title>Infants hospitalized years apart are colonized by the same room-sourced microbial strains.</title>
        <authorList>
            <person name="Brooks B."/>
            <person name="Olm M.R."/>
            <person name="Firek B.A."/>
            <person name="Baker R."/>
            <person name="Thomas B.C."/>
            <person name="Morowitz M.J."/>
            <person name="Banfield J.F."/>
        </authorList>
    </citation>
    <scope>NUCLEOTIDE SEQUENCE [LARGE SCALE GENOMIC DNA]</scope>
    <source>
        <strain evidence="3">S2_006_000_R2_64</strain>
    </source>
</reference>
<evidence type="ECO:0000259" key="1">
    <source>
        <dbReference type="Pfam" id="PF00534"/>
    </source>
</evidence>
<dbReference type="CDD" id="cd03811">
    <property type="entry name" value="GT4_GT28_WabH-like"/>
    <property type="match status" value="1"/>
</dbReference>